<dbReference type="InterPro" id="IPR024771">
    <property type="entry name" value="SUZ"/>
</dbReference>
<reference evidence="3" key="1">
    <citation type="journal article" date="2020" name="Stud. Mycol.">
        <title>101 Dothideomycetes genomes: a test case for predicting lifestyles and emergence of pathogens.</title>
        <authorList>
            <person name="Haridas S."/>
            <person name="Albert R."/>
            <person name="Binder M."/>
            <person name="Bloem J."/>
            <person name="Labutti K."/>
            <person name="Salamov A."/>
            <person name="Andreopoulos B."/>
            <person name="Baker S."/>
            <person name="Barry K."/>
            <person name="Bills G."/>
            <person name="Bluhm B."/>
            <person name="Cannon C."/>
            <person name="Castanera R."/>
            <person name="Culley D."/>
            <person name="Daum C."/>
            <person name="Ezra D."/>
            <person name="Gonzalez J."/>
            <person name="Henrissat B."/>
            <person name="Kuo A."/>
            <person name="Liang C."/>
            <person name="Lipzen A."/>
            <person name="Lutzoni F."/>
            <person name="Magnuson J."/>
            <person name="Mondo S."/>
            <person name="Nolan M."/>
            <person name="Ohm R."/>
            <person name="Pangilinan J."/>
            <person name="Park H.-J."/>
            <person name="Ramirez L."/>
            <person name="Alfaro M."/>
            <person name="Sun H."/>
            <person name="Tritt A."/>
            <person name="Yoshinaga Y."/>
            <person name="Zwiers L.-H."/>
            <person name="Turgeon B."/>
            <person name="Goodwin S."/>
            <person name="Spatafora J."/>
            <person name="Crous P."/>
            <person name="Grigoriev I."/>
        </authorList>
    </citation>
    <scope>NUCLEOTIDE SEQUENCE</scope>
    <source>
        <strain evidence="3">CBS 175.79</strain>
    </source>
</reference>
<evidence type="ECO:0000259" key="2">
    <source>
        <dbReference type="PROSITE" id="PS51673"/>
    </source>
</evidence>
<organism evidence="3 4">
    <name type="scientific">Aaosphaeria arxii CBS 175.79</name>
    <dbReference type="NCBI Taxonomy" id="1450172"/>
    <lineage>
        <taxon>Eukaryota</taxon>
        <taxon>Fungi</taxon>
        <taxon>Dikarya</taxon>
        <taxon>Ascomycota</taxon>
        <taxon>Pezizomycotina</taxon>
        <taxon>Dothideomycetes</taxon>
        <taxon>Pleosporomycetidae</taxon>
        <taxon>Pleosporales</taxon>
        <taxon>Pleosporales incertae sedis</taxon>
        <taxon>Aaosphaeria</taxon>
    </lineage>
</organism>
<feature type="compositionally biased region" description="Polar residues" evidence="1">
    <location>
        <begin position="71"/>
        <end position="82"/>
    </location>
</feature>
<evidence type="ECO:0000313" key="4">
    <source>
        <dbReference type="Proteomes" id="UP000799778"/>
    </source>
</evidence>
<keyword evidence="4" id="KW-1185">Reference proteome</keyword>
<feature type="domain" description="SUZ" evidence="2">
    <location>
        <begin position="69"/>
        <end position="154"/>
    </location>
</feature>
<dbReference type="PROSITE" id="PS51673">
    <property type="entry name" value="SUZ"/>
    <property type="match status" value="1"/>
</dbReference>
<dbReference type="EMBL" id="ML978067">
    <property type="protein sequence ID" value="KAF2018769.1"/>
    <property type="molecule type" value="Genomic_DNA"/>
</dbReference>
<gene>
    <name evidence="3" type="ORF">BU24DRAFT_104792</name>
</gene>
<protein>
    <recommendedName>
        <fullName evidence="2">SUZ domain-containing protein</fullName>
    </recommendedName>
</protein>
<sequence length="257" mass="28261">MPNPSAVPDAWDEDWETLADKPETENTKPSGVLLLTKAERKAKHAEQNRAVWESAENPEPMLFLQARDNGPVQSSFKPNVTVLSRKPPPRVLVRNDGSAAMAGLTLDDDDDSEEERRKHAEQSYAERKARAEKEREEKIRKYAEAREKIFGSPAPSSGESRGASPSKSSRGRTRGRGGRDGSLRSSAEQSPVRPAPSGKQLYEPSYSPKPTSTFVQKRESNTSRSSPSNGVQQPIREPRGPSGRGFAPRGRSTKSTP</sequence>
<feature type="compositionally biased region" description="Basic and acidic residues" evidence="1">
    <location>
        <begin position="114"/>
        <end position="149"/>
    </location>
</feature>
<dbReference type="AlphaFoldDB" id="A0A6A5Y0I0"/>
<dbReference type="GeneID" id="54278137"/>
<evidence type="ECO:0000313" key="3">
    <source>
        <dbReference type="EMBL" id="KAF2018769.1"/>
    </source>
</evidence>
<dbReference type="Proteomes" id="UP000799778">
    <property type="component" value="Unassembled WGS sequence"/>
</dbReference>
<accession>A0A6A5Y0I0</accession>
<dbReference type="RefSeq" id="XP_033387108.1">
    <property type="nucleotide sequence ID" value="XM_033520740.1"/>
</dbReference>
<proteinExistence type="predicted"/>
<feature type="compositionally biased region" description="Polar residues" evidence="1">
    <location>
        <begin position="222"/>
        <end position="232"/>
    </location>
</feature>
<evidence type="ECO:0000256" key="1">
    <source>
        <dbReference type="SAM" id="MobiDB-lite"/>
    </source>
</evidence>
<feature type="region of interest" description="Disordered" evidence="1">
    <location>
        <begin position="67"/>
        <end position="257"/>
    </location>
</feature>
<name>A0A6A5Y0I0_9PLEO</name>
<dbReference type="OrthoDB" id="5422283at2759"/>